<feature type="transmembrane region" description="Helical" evidence="7">
    <location>
        <begin position="6"/>
        <end position="21"/>
    </location>
</feature>
<feature type="domain" description="NADH:quinone oxidoreductase/Mrp antiporter transmembrane" evidence="8">
    <location>
        <begin position="123"/>
        <end position="432"/>
    </location>
</feature>
<dbReference type="InterPro" id="IPR003918">
    <property type="entry name" value="NADH_UbQ_OxRdtase"/>
</dbReference>
<evidence type="ECO:0000259" key="8">
    <source>
        <dbReference type="Pfam" id="PF00361"/>
    </source>
</evidence>
<dbReference type="PANTHER" id="PTHR43507">
    <property type="entry name" value="NADH-UBIQUINONE OXIDOREDUCTASE CHAIN 4"/>
    <property type="match status" value="1"/>
</dbReference>
<evidence type="ECO:0000313" key="9">
    <source>
        <dbReference type="EMBL" id="MBD8080373.1"/>
    </source>
</evidence>
<dbReference type="GO" id="GO:0048039">
    <property type="term" value="F:ubiquinone binding"/>
    <property type="evidence" value="ECO:0007669"/>
    <property type="project" value="TreeGrafter"/>
</dbReference>
<dbReference type="InterPro" id="IPR001750">
    <property type="entry name" value="ND/Mrp_TM"/>
</dbReference>
<dbReference type="GO" id="GO:0012505">
    <property type="term" value="C:endomembrane system"/>
    <property type="evidence" value="ECO:0007669"/>
    <property type="project" value="UniProtKB-SubCell"/>
</dbReference>
<proteinExistence type="inferred from homology"/>
<keyword evidence="3 6" id="KW-0812">Transmembrane</keyword>
<feature type="transmembrane region" description="Helical" evidence="7">
    <location>
        <begin position="200"/>
        <end position="218"/>
    </location>
</feature>
<accession>A0A927PFP4</accession>
<evidence type="ECO:0000256" key="1">
    <source>
        <dbReference type="ARBA" id="ARBA00004127"/>
    </source>
</evidence>
<dbReference type="EMBL" id="JACYHB010000014">
    <property type="protein sequence ID" value="MBD8080373.1"/>
    <property type="molecule type" value="Genomic_DNA"/>
</dbReference>
<comment type="subcellular location">
    <subcellularLocation>
        <location evidence="1">Endomembrane system</location>
        <topology evidence="1">Multi-pass membrane protein</topology>
    </subcellularLocation>
    <subcellularLocation>
        <location evidence="6">Membrane</location>
        <topology evidence="6">Multi-pass membrane protein</topology>
    </subcellularLocation>
</comment>
<keyword evidence="4 7" id="KW-1133">Transmembrane helix</keyword>
<organism evidence="9 10">
    <name type="scientific">Cellulosimicrobium arenosum</name>
    <dbReference type="NCBI Taxonomy" id="2708133"/>
    <lineage>
        <taxon>Bacteria</taxon>
        <taxon>Bacillati</taxon>
        <taxon>Actinomycetota</taxon>
        <taxon>Actinomycetes</taxon>
        <taxon>Micrococcales</taxon>
        <taxon>Promicromonosporaceae</taxon>
        <taxon>Cellulosimicrobium</taxon>
    </lineage>
</organism>
<evidence type="ECO:0000256" key="3">
    <source>
        <dbReference type="ARBA" id="ARBA00022692"/>
    </source>
</evidence>
<feature type="transmembrane region" description="Helical" evidence="7">
    <location>
        <begin position="384"/>
        <end position="404"/>
    </location>
</feature>
<reference evidence="9" key="2">
    <citation type="submission" date="2020-09" db="EMBL/GenBank/DDBJ databases">
        <authorList>
            <person name="Yu Y."/>
        </authorList>
    </citation>
    <scope>NUCLEOTIDE SEQUENCE</scope>
    <source>
        <strain evidence="9">KCTC 49039</strain>
    </source>
</reference>
<feature type="transmembrane region" description="Helical" evidence="7">
    <location>
        <begin position="159"/>
        <end position="180"/>
    </location>
</feature>
<name>A0A927PFP4_9MICO</name>
<dbReference type="PANTHER" id="PTHR43507:SF1">
    <property type="entry name" value="NADH-UBIQUINONE OXIDOREDUCTASE CHAIN 4"/>
    <property type="match status" value="1"/>
</dbReference>
<evidence type="ECO:0000313" key="10">
    <source>
        <dbReference type="Proteomes" id="UP000610846"/>
    </source>
</evidence>
<dbReference type="GO" id="GO:0008137">
    <property type="term" value="F:NADH dehydrogenase (ubiquinone) activity"/>
    <property type="evidence" value="ECO:0007669"/>
    <property type="project" value="InterPro"/>
</dbReference>
<dbReference type="GO" id="GO:0015990">
    <property type="term" value="P:electron transport coupled proton transport"/>
    <property type="evidence" value="ECO:0007669"/>
    <property type="project" value="TreeGrafter"/>
</dbReference>
<dbReference type="Proteomes" id="UP000610846">
    <property type="component" value="Unassembled WGS sequence"/>
</dbReference>
<dbReference type="GO" id="GO:0016020">
    <property type="term" value="C:membrane"/>
    <property type="evidence" value="ECO:0007669"/>
    <property type="project" value="UniProtKB-SubCell"/>
</dbReference>
<feature type="transmembrane region" description="Helical" evidence="7">
    <location>
        <begin position="107"/>
        <end position="124"/>
    </location>
</feature>
<comment type="similarity">
    <text evidence="2">Belongs to the complex I subunit 4 family.</text>
</comment>
<feature type="transmembrane region" description="Helical" evidence="7">
    <location>
        <begin position="239"/>
        <end position="258"/>
    </location>
</feature>
<dbReference type="Pfam" id="PF00361">
    <property type="entry name" value="Proton_antipo_M"/>
    <property type="match status" value="1"/>
</dbReference>
<dbReference type="InterPro" id="IPR010227">
    <property type="entry name" value="NADH_Q_OxRdtase_chainM/4"/>
</dbReference>
<comment type="caution">
    <text evidence="9">The sequence shown here is derived from an EMBL/GenBank/DDBJ whole genome shotgun (WGS) entry which is preliminary data.</text>
</comment>
<sequence>MLTVLVLLPAVAGIVLMAARVPERAAAWGWVAASSVVVAMVAWTWWGLDPDGGIQYDVKVRWIPTVDASYHVGLDGLSLPLMALTAVLFWCCAIWSLRRPERARSHAAIFLLLETTCLGTFAALDLILFFLFFDLSIVAMYFVIAGWGHGDRQRSALKFFLYTFVGSLALLLGFIGLFLGSTPRTFDIVRLTANPPWHDAPGTASLVLLALFIGLAVKTPVFPFHTWLPPAHTDAPAEGSAVLAGVLLKLGTFGFVRIAMPTLPDAWQRWATWIVVIGVVSVLWGALVALAQTDLKRMIAYTSVNHMGYVLLGLGAVGVLARENGDAADDIGSAGVAATGAVVQMVSHGLLTGALFLVAGILWSRGRSYAFSQWGGLSRVMPGFGVVLAVAAFGSLGLPGLSGFVAEFEIFAGSLAGVPVAVTVAVLGILLTAGLFLRALRHLLTGDLTVPDGVDARSIQDLTASERVSIVPLLALSVAVGLLPWLLLDVVGPAADDLVALVAR</sequence>
<evidence type="ECO:0000256" key="4">
    <source>
        <dbReference type="ARBA" id="ARBA00022989"/>
    </source>
</evidence>
<dbReference type="NCBIfam" id="TIGR01972">
    <property type="entry name" value="NDH_I_M"/>
    <property type="match status" value="1"/>
</dbReference>
<gene>
    <name evidence="9" type="ORF">IF651_15055</name>
</gene>
<dbReference type="GO" id="GO:0003954">
    <property type="term" value="F:NADH dehydrogenase activity"/>
    <property type="evidence" value="ECO:0007669"/>
    <property type="project" value="TreeGrafter"/>
</dbReference>
<dbReference type="AlphaFoldDB" id="A0A927PFP4"/>
<protein>
    <submittedName>
        <fullName evidence="9">NADH-quinone oxidoreductase subunit M</fullName>
    </submittedName>
</protein>
<keyword evidence="5 7" id="KW-0472">Membrane</keyword>
<evidence type="ECO:0000256" key="5">
    <source>
        <dbReference type="ARBA" id="ARBA00023136"/>
    </source>
</evidence>
<feature type="transmembrane region" description="Helical" evidence="7">
    <location>
        <begin position="298"/>
        <end position="321"/>
    </location>
</feature>
<feature type="transmembrane region" description="Helical" evidence="7">
    <location>
        <begin position="130"/>
        <end position="147"/>
    </location>
</feature>
<feature type="transmembrane region" description="Helical" evidence="7">
    <location>
        <begin position="270"/>
        <end position="291"/>
    </location>
</feature>
<feature type="transmembrane region" description="Helical" evidence="7">
    <location>
        <begin position="28"/>
        <end position="46"/>
    </location>
</feature>
<dbReference type="PRINTS" id="PR01437">
    <property type="entry name" value="NUOXDRDTASE4"/>
</dbReference>
<keyword evidence="10" id="KW-1185">Reference proteome</keyword>
<evidence type="ECO:0000256" key="7">
    <source>
        <dbReference type="SAM" id="Phobius"/>
    </source>
</evidence>
<evidence type="ECO:0000256" key="2">
    <source>
        <dbReference type="ARBA" id="ARBA00009025"/>
    </source>
</evidence>
<feature type="transmembrane region" description="Helical" evidence="7">
    <location>
        <begin position="341"/>
        <end position="363"/>
    </location>
</feature>
<feature type="transmembrane region" description="Helical" evidence="7">
    <location>
        <begin position="77"/>
        <end position="95"/>
    </location>
</feature>
<dbReference type="GO" id="GO:0042773">
    <property type="term" value="P:ATP synthesis coupled electron transport"/>
    <property type="evidence" value="ECO:0007669"/>
    <property type="project" value="InterPro"/>
</dbReference>
<feature type="transmembrane region" description="Helical" evidence="7">
    <location>
        <begin position="468"/>
        <end position="488"/>
    </location>
</feature>
<reference evidence="9" key="1">
    <citation type="journal article" date="2018" name="Curr. Microbiol.">
        <title>Cellulosimicrobium arenosum sp. nov., Isolated from Marine Sediment Sand.</title>
        <authorList>
            <person name="Oh M."/>
            <person name="Kim J.H."/>
            <person name="Yoon J.H."/>
            <person name="Schumann P."/>
            <person name="Kim W."/>
        </authorList>
    </citation>
    <scope>NUCLEOTIDE SEQUENCE</scope>
    <source>
        <strain evidence="9">KCTC 49039</strain>
    </source>
</reference>
<evidence type="ECO:0000256" key="6">
    <source>
        <dbReference type="RuleBase" id="RU000320"/>
    </source>
</evidence>
<feature type="transmembrane region" description="Helical" evidence="7">
    <location>
        <begin position="410"/>
        <end position="437"/>
    </location>
</feature>